<dbReference type="AlphaFoldDB" id="A0A183T6K1"/>
<reference evidence="2 3" key="2">
    <citation type="submission" date="2018-11" db="EMBL/GenBank/DDBJ databases">
        <authorList>
            <consortium name="Pathogen Informatics"/>
        </authorList>
    </citation>
    <scope>NUCLEOTIDE SEQUENCE [LARGE SCALE GENOMIC DNA]</scope>
    <source>
        <strain evidence="2 3">NST_G2</strain>
    </source>
</reference>
<feature type="region of interest" description="Disordered" evidence="1">
    <location>
        <begin position="129"/>
        <end position="225"/>
    </location>
</feature>
<feature type="compositionally biased region" description="Low complexity" evidence="1">
    <location>
        <begin position="726"/>
        <end position="735"/>
    </location>
</feature>
<proteinExistence type="predicted"/>
<feature type="region of interest" description="Disordered" evidence="1">
    <location>
        <begin position="798"/>
        <end position="819"/>
    </location>
</feature>
<accession>A0A183T6K1</accession>
<feature type="compositionally biased region" description="Polar residues" evidence="1">
    <location>
        <begin position="168"/>
        <end position="180"/>
    </location>
</feature>
<organism evidence="4">
    <name type="scientific">Schistocephalus solidus</name>
    <name type="common">Tapeworm</name>
    <dbReference type="NCBI Taxonomy" id="70667"/>
    <lineage>
        <taxon>Eukaryota</taxon>
        <taxon>Metazoa</taxon>
        <taxon>Spiralia</taxon>
        <taxon>Lophotrochozoa</taxon>
        <taxon>Platyhelminthes</taxon>
        <taxon>Cestoda</taxon>
        <taxon>Eucestoda</taxon>
        <taxon>Diphyllobothriidea</taxon>
        <taxon>Diphyllobothriidae</taxon>
        <taxon>Schistocephalus</taxon>
    </lineage>
</organism>
<sequence>MTSPYLRSILCPVVLDGSSNNAETEEDKASDESESSVKVRTQIMCPMKSSSDPSRPTTISLSLTIGGPPAPAPVCQSEVTSTGGPFTAQQAAPLSIGYQAPEGGTGAEDDAQGGGQSLTRASSFALRSMSTPTYPEDNMHAENRTDGRTNKNVQGQLDAESYDRSGINEDNFQTVSQTRRSVVPNRRQDRSASKAFLKIDEAEEAEEMKQGQTTGKSMYGGSRGRQSRYTKVYNELGENAHERSLKITPEARKVLKKVHDTLKQLFDKLLSALENLVPRNFRPCEEALALMENLHVLFEEFIQHLRYSPYEIELKNINNKIAMFIDELEVQPPFLLLRLVEFGFHVYEFGTWIRETLLPTSYALLIHTIQTRIYRLQTGRVVRQVYYVPFDFDPVIATYAKSRRLIRIEKFCHCRVILLPPTDPRCGYCPNNYRTIEVNFDEHYGHYLGFKGLLNQCATSKIYTARLAATIFKRLSGIEVEMSTSDMLQLERSEARIRYTNLRSDLVAGTGLAIAPAGAKGASIKQPDVAILGFTLPPIGGFIASSLRKRAGRFKWEKSISFSTFPHGREAAAGFGGSTPHQPAEMTSPYLRSIPCPQVPDVGVNNAGVDDDDSENSVKVRTQITCPARSGNDCNQPTTISLNLTINGTPVCPPICQPAVTASEVPAPSLSYQPSVEQISAVEDVDGRSGSRSFSFAPGSMRTPSYNEDNMHAEEVEEDDVEGTTSRSFRISSQQRRSENSGAGRISYRQSVQEGPKEDVNERNFQSMSQMRRSTVSNRRQDRSKSKVFFKIDEAEEAEEMKQGQSTGQSMYGGSRGRQSRYTKVYNELGENAHERSLKITAASRKVLKTIYDTLKNLFDKLADALENVVPRNFKPCEEALELMEQLHSQFDDFIKSLRYSPFEVELKNINNKIAMLIDELEVQPPFLLLRLVEFGFHRLHTGRVVRQIYYVPFDFDPIVAHYAKSRRLIKIEKFCHCRVILLPPTDPRCGYCPNNYRTIEVNFDEHKGHYLGFTSLLNQCATSKLYTARLAATVFRRLSGIEVEMEPADMLQLERSEARLCYAQFKSDLVAGTGLALAPKIDSV</sequence>
<protein>
    <submittedName>
        <fullName evidence="2 4">Uncharacterized protein</fullName>
    </submittedName>
</protein>
<dbReference type="OrthoDB" id="6227134at2759"/>
<feature type="region of interest" description="Disordered" evidence="1">
    <location>
        <begin position="97"/>
        <end position="117"/>
    </location>
</feature>
<feature type="compositionally biased region" description="Basic and acidic residues" evidence="1">
    <location>
        <begin position="186"/>
        <end position="200"/>
    </location>
</feature>
<feature type="region of interest" description="Disordered" evidence="1">
    <location>
        <begin position="17"/>
        <end position="38"/>
    </location>
</feature>
<dbReference type="Proteomes" id="UP000275846">
    <property type="component" value="Unassembled WGS sequence"/>
</dbReference>
<keyword evidence="3" id="KW-1185">Reference proteome</keyword>
<feature type="compositionally biased region" description="Acidic residues" evidence="1">
    <location>
        <begin position="23"/>
        <end position="34"/>
    </location>
</feature>
<feature type="compositionally biased region" description="Basic and acidic residues" evidence="1">
    <location>
        <begin position="137"/>
        <end position="149"/>
    </location>
</feature>
<gene>
    <name evidence="2" type="ORF">SSLN_LOCUS12100</name>
</gene>
<reference evidence="4" key="1">
    <citation type="submission" date="2016-06" db="UniProtKB">
        <authorList>
            <consortium name="WormBaseParasite"/>
        </authorList>
    </citation>
    <scope>IDENTIFICATION</scope>
</reference>
<feature type="region of interest" description="Disordered" evidence="1">
    <location>
        <begin position="683"/>
        <end position="763"/>
    </location>
</feature>
<dbReference type="WBParaSite" id="SSLN_0001255401-mRNA-1">
    <property type="protein sequence ID" value="SSLN_0001255401-mRNA-1"/>
    <property type="gene ID" value="SSLN_0001255401"/>
</dbReference>
<evidence type="ECO:0000313" key="3">
    <source>
        <dbReference type="Proteomes" id="UP000275846"/>
    </source>
</evidence>
<evidence type="ECO:0000256" key="1">
    <source>
        <dbReference type="SAM" id="MobiDB-lite"/>
    </source>
</evidence>
<dbReference type="EMBL" id="UYSU01037027">
    <property type="protein sequence ID" value="VDL98485.1"/>
    <property type="molecule type" value="Genomic_DNA"/>
</dbReference>
<name>A0A183T6K1_SCHSO</name>
<evidence type="ECO:0000313" key="2">
    <source>
        <dbReference type="EMBL" id="VDL98485.1"/>
    </source>
</evidence>
<evidence type="ECO:0000313" key="4">
    <source>
        <dbReference type="WBParaSite" id="SSLN_0001255401-mRNA-1"/>
    </source>
</evidence>
<feature type="compositionally biased region" description="Polar residues" evidence="1">
    <location>
        <begin position="803"/>
        <end position="812"/>
    </location>
</feature>